<dbReference type="AlphaFoldDB" id="A0A410S0U0"/>
<dbReference type="EMBL" id="CP034669">
    <property type="protein sequence ID" value="QAT87774.1"/>
    <property type="molecule type" value="Genomic_DNA"/>
</dbReference>
<accession>A0A410S0U0</accession>
<protein>
    <recommendedName>
        <fullName evidence="4">ABC transporter permease</fullName>
    </recommendedName>
</protein>
<feature type="transmembrane region" description="Helical" evidence="1">
    <location>
        <begin position="234"/>
        <end position="253"/>
    </location>
</feature>
<sequence>MVNAKRYLRLLGVQLKASGLLALQYRADFLAEGLTSLAWTFTALAPLFVVFGARPSIEGWTFQESLLVVGWFTLLQGVLEGAISPSLTGMVEHIRKGTLDFVLLKPADAQFLVSTQRFLPWRAVNVLSGVGLFVYAFISLGRWPSLPGVFASLVLLGTSMLILYSMWILVVSAAFFVVKVDNLTYLFTSIFDAARWPSSVFRGSLAWVFTFIIPLALMTTFPALALLGRLPWTWLVGAVVGAVAFAAMARWVWLMSIRHYTSASS</sequence>
<evidence type="ECO:0000256" key="1">
    <source>
        <dbReference type="SAM" id="Phobius"/>
    </source>
</evidence>
<evidence type="ECO:0000313" key="2">
    <source>
        <dbReference type="EMBL" id="QAT87774.1"/>
    </source>
</evidence>
<evidence type="ECO:0000313" key="3">
    <source>
        <dbReference type="Proteomes" id="UP000288758"/>
    </source>
</evidence>
<name>A0A410S0U0_CORCK</name>
<feature type="transmembrane region" description="Helical" evidence="1">
    <location>
        <begin position="150"/>
        <end position="178"/>
    </location>
</feature>
<keyword evidence="1" id="KW-0472">Membrane</keyword>
<keyword evidence="1" id="KW-0812">Transmembrane</keyword>
<feature type="transmembrane region" description="Helical" evidence="1">
    <location>
        <begin position="205"/>
        <end position="227"/>
    </location>
</feature>
<feature type="transmembrane region" description="Helical" evidence="1">
    <location>
        <begin position="65"/>
        <end position="83"/>
    </location>
</feature>
<reference evidence="2 3" key="1">
    <citation type="submission" date="2018-12" db="EMBL/GenBank/DDBJ databases">
        <title>Complete Genome Sequence of the Corallopyronin A producing Myxobacterium Corallococcus coralloides B035.</title>
        <authorList>
            <person name="Bouhired S.M."/>
            <person name="Rupp O."/>
            <person name="Blom J."/>
            <person name="Schaeberle T.F."/>
            <person name="Kehraus S."/>
            <person name="Schiefer A."/>
            <person name="Pfarr K."/>
            <person name="Goesmann A."/>
            <person name="Hoerauf A."/>
            <person name="Koenig G.M."/>
        </authorList>
    </citation>
    <scope>NUCLEOTIDE SEQUENCE [LARGE SCALE GENOMIC DNA]</scope>
    <source>
        <strain evidence="2 3">B035</strain>
    </source>
</reference>
<organism evidence="2 3">
    <name type="scientific">Corallococcus coralloides</name>
    <name type="common">Myxococcus coralloides</name>
    <dbReference type="NCBI Taxonomy" id="184914"/>
    <lineage>
        <taxon>Bacteria</taxon>
        <taxon>Pseudomonadati</taxon>
        <taxon>Myxococcota</taxon>
        <taxon>Myxococcia</taxon>
        <taxon>Myxococcales</taxon>
        <taxon>Cystobacterineae</taxon>
        <taxon>Myxococcaceae</taxon>
        <taxon>Corallococcus</taxon>
    </lineage>
</organism>
<evidence type="ECO:0008006" key="4">
    <source>
        <dbReference type="Google" id="ProtNLM"/>
    </source>
</evidence>
<gene>
    <name evidence="2" type="ORF">EJ065_6245</name>
</gene>
<dbReference type="PANTHER" id="PTHR36833:SF2">
    <property type="entry name" value="SLR0610 PROTEIN"/>
    <property type="match status" value="1"/>
</dbReference>
<dbReference type="InterPro" id="IPR010390">
    <property type="entry name" value="ABC-2_transporter-like"/>
</dbReference>
<dbReference type="PANTHER" id="PTHR36833">
    <property type="entry name" value="SLR0610 PROTEIN-RELATED"/>
    <property type="match status" value="1"/>
</dbReference>
<dbReference type="Pfam" id="PF06182">
    <property type="entry name" value="ABC2_membrane_6"/>
    <property type="match status" value="1"/>
</dbReference>
<proteinExistence type="predicted"/>
<feature type="transmembrane region" description="Helical" evidence="1">
    <location>
        <begin position="36"/>
        <end position="53"/>
    </location>
</feature>
<feature type="transmembrane region" description="Helical" evidence="1">
    <location>
        <begin position="119"/>
        <end position="138"/>
    </location>
</feature>
<dbReference type="Proteomes" id="UP000288758">
    <property type="component" value="Chromosome"/>
</dbReference>
<keyword evidence="1" id="KW-1133">Transmembrane helix</keyword>